<comment type="caution">
    <text evidence="1">The sequence shown here is derived from an EMBL/GenBank/DDBJ whole genome shotgun (WGS) entry which is preliminary data.</text>
</comment>
<gene>
    <name evidence="1" type="ORF">K488DRAFT_88840</name>
</gene>
<organism evidence="1 2">
    <name type="scientific">Vararia minispora EC-137</name>
    <dbReference type="NCBI Taxonomy" id="1314806"/>
    <lineage>
        <taxon>Eukaryota</taxon>
        <taxon>Fungi</taxon>
        <taxon>Dikarya</taxon>
        <taxon>Basidiomycota</taxon>
        <taxon>Agaricomycotina</taxon>
        <taxon>Agaricomycetes</taxon>
        <taxon>Russulales</taxon>
        <taxon>Lachnocladiaceae</taxon>
        <taxon>Vararia</taxon>
    </lineage>
</organism>
<dbReference type="EMBL" id="MU273683">
    <property type="protein sequence ID" value="KAI0029337.1"/>
    <property type="molecule type" value="Genomic_DNA"/>
</dbReference>
<sequence>MPLASSGALLSVGREAFASMRSVPNGSRAFHQLYNRPTQTTSTAQRLLRQTRNLIQAFVGHLTTPGTLGRQAPSRSLHHLTRGQTIQSGLSLHVRHALSQPLGAPKLPRPPTVPRSVFQVGLGTARKFSTGRPIFAHLVENVPVAGRAFVEADWDLRLQEEKGRFMKENAKKQKKQKKVKAEKITICTVPTAEADAPIEVNASEFERYFPTTTAPAPVPGVTTTLLIPLAPTPSSRLPLPALPKSSAPDAHPLVPFAELSSLHYDFARHNERVAALFARLDAADVWSAGARCDAYGDTTGGANVLRVAFAGWDALRVRGIIGEIGSGWCVLEEEREMDDAEMDAALEALDRVDSPLPGSRPLSPLSPLRTSPVSFPSTALDMPPALADFGVSIDPAQSFVLPTLDFSSTFEASSGYAMDMGSSESEFDYFSDHDSLSSSGSGSATWIEPPSVTVANELPAGSWLGFSSAFATRMENGPMEEMF</sequence>
<accession>A0ACB8QC85</accession>
<protein>
    <submittedName>
        <fullName evidence="1">Uncharacterized protein</fullName>
    </submittedName>
</protein>
<evidence type="ECO:0000313" key="1">
    <source>
        <dbReference type="EMBL" id="KAI0029337.1"/>
    </source>
</evidence>
<evidence type="ECO:0000313" key="2">
    <source>
        <dbReference type="Proteomes" id="UP000814128"/>
    </source>
</evidence>
<reference evidence="1" key="1">
    <citation type="submission" date="2021-02" db="EMBL/GenBank/DDBJ databases">
        <authorList>
            <consortium name="DOE Joint Genome Institute"/>
            <person name="Ahrendt S."/>
            <person name="Looney B.P."/>
            <person name="Miyauchi S."/>
            <person name="Morin E."/>
            <person name="Drula E."/>
            <person name="Courty P.E."/>
            <person name="Chicoki N."/>
            <person name="Fauchery L."/>
            <person name="Kohler A."/>
            <person name="Kuo A."/>
            <person name="Labutti K."/>
            <person name="Pangilinan J."/>
            <person name="Lipzen A."/>
            <person name="Riley R."/>
            <person name="Andreopoulos W."/>
            <person name="He G."/>
            <person name="Johnson J."/>
            <person name="Barry K.W."/>
            <person name="Grigoriev I.V."/>
            <person name="Nagy L."/>
            <person name="Hibbett D."/>
            <person name="Henrissat B."/>
            <person name="Matheny P.B."/>
            <person name="Labbe J."/>
            <person name="Martin F."/>
        </authorList>
    </citation>
    <scope>NUCLEOTIDE SEQUENCE</scope>
    <source>
        <strain evidence="1">EC-137</strain>
    </source>
</reference>
<keyword evidence="2" id="KW-1185">Reference proteome</keyword>
<reference evidence="1" key="2">
    <citation type="journal article" date="2022" name="New Phytol.">
        <title>Evolutionary transition to the ectomycorrhizal habit in the genomes of a hyperdiverse lineage of mushroom-forming fungi.</title>
        <authorList>
            <person name="Looney B."/>
            <person name="Miyauchi S."/>
            <person name="Morin E."/>
            <person name="Drula E."/>
            <person name="Courty P.E."/>
            <person name="Kohler A."/>
            <person name="Kuo A."/>
            <person name="LaButti K."/>
            <person name="Pangilinan J."/>
            <person name="Lipzen A."/>
            <person name="Riley R."/>
            <person name="Andreopoulos W."/>
            <person name="He G."/>
            <person name="Johnson J."/>
            <person name="Nolan M."/>
            <person name="Tritt A."/>
            <person name="Barry K.W."/>
            <person name="Grigoriev I.V."/>
            <person name="Nagy L.G."/>
            <person name="Hibbett D."/>
            <person name="Henrissat B."/>
            <person name="Matheny P.B."/>
            <person name="Labbe J."/>
            <person name="Martin F.M."/>
        </authorList>
    </citation>
    <scope>NUCLEOTIDE SEQUENCE</scope>
    <source>
        <strain evidence="1">EC-137</strain>
    </source>
</reference>
<dbReference type="Proteomes" id="UP000814128">
    <property type="component" value="Unassembled WGS sequence"/>
</dbReference>
<name>A0ACB8QC85_9AGAM</name>
<proteinExistence type="predicted"/>